<gene>
    <name evidence="3" type="ORF">PR048_033591</name>
</gene>
<feature type="compositionally biased region" description="Basic residues" evidence="1">
    <location>
        <begin position="573"/>
        <end position="586"/>
    </location>
</feature>
<evidence type="ECO:0000313" key="4">
    <source>
        <dbReference type="Proteomes" id="UP001159363"/>
    </source>
</evidence>
<feature type="region of interest" description="Disordered" evidence="1">
    <location>
        <begin position="627"/>
        <end position="676"/>
    </location>
</feature>
<keyword evidence="2" id="KW-1133">Transmembrane helix</keyword>
<proteinExistence type="predicted"/>
<evidence type="ECO:0000313" key="3">
    <source>
        <dbReference type="EMBL" id="KAJ8866067.1"/>
    </source>
</evidence>
<keyword evidence="2" id="KW-0812">Transmembrane</keyword>
<organism evidence="3 4">
    <name type="scientific">Dryococelus australis</name>
    <dbReference type="NCBI Taxonomy" id="614101"/>
    <lineage>
        <taxon>Eukaryota</taxon>
        <taxon>Metazoa</taxon>
        <taxon>Ecdysozoa</taxon>
        <taxon>Arthropoda</taxon>
        <taxon>Hexapoda</taxon>
        <taxon>Insecta</taxon>
        <taxon>Pterygota</taxon>
        <taxon>Neoptera</taxon>
        <taxon>Polyneoptera</taxon>
        <taxon>Phasmatodea</taxon>
        <taxon>Verophasmatodea</taxon>
        <taxon>Anareolatae</taxon>
        <taxon>Phasmatidae</taxon>
        <taxon>Eurycanthinae</taxon>
        <taxon>Dryococelus</taxon>
    </lineage>
</organism>
<accession>A0ABQ9G3R5</accession>
<dbReference type="Proteomes" id="UP001159363">
    <property type="component" value="Chromosome 16"/>
</dbReference>
<feature type="compositionally biased region" description="Basic and acidic residues" evidence="1">
    <location>
        <begin position="652"/>
        <end position="676"/>
    </location>
</feature>
<sequence>MHNFRCLATIVPRQLHERPLHSLHVTVWYTVGIFVAIGPYFLRKKCVQLHLWPLGACKCYARFWNATRTTCHHGCVFFQHDGATAHSAQVSIAALRKLFRRQRGLVTWRHQTNVRRYRPRTIDQLKPETRHEIANNYAATHVALLHPSISCDTPFSTRAHRRGSKTTAKKSNHYKDSKTFRKVTPLQVAATLSRSRSSLLAGRHATRVRYNSSHPRRVYVADISAASKIFRRSWNCSQHATPLVDERSIINVGDHSKRVRCSQGQQDEGRGNIVKLTASASLLRATLVYGTCPSLRSNRRLLYYGGLRRSAQQASWDVHLGRRHMEKDAGRHSALPSYRRRITQHGLILWLLEGIPAYRGKAYRTILFRKIVYSVCSAVRQNKNITEIAGRTTEFVGLTNDTILGNTLYVVRLSVDPRRDKDIKMKIASPLATFRLNIQLPVAVSFRLDSTVLYTLEPQMVVHWLLLQRVASATSHLAVWHSLLVSSQRVEEWEYVTMTGQESEGGGGMIVKSYDGEVFQGRPCLLTNSSRILRRQAASRPSFVSPFPGRCFGTVTPSPTHPPLSRHTDNPHKRQISLKKKKKKPPSTHDTFECASPMVFHAAFFLKAPIPRDVQVLRGFVFSGSMEKSSGGGVEGDRSLGGEGGCTSFSRSDCERTHMSEDETSRKEYSERAGGKKGGEGANFLNGLLNALVVGSGRERPSLLGVGSRRLTRRNRGTTASVDVGSLLAVRVDMTTHCCQLEVCSRGMLFLLSESKCYFSLAEK</sequence>
<name>A0ABQ9G3R5_9NEOP</name>
<keyword evidence="4" id="KW-1185">Reference proteome</keyword>
<feature type="region of interest" description="Disordered" evidence="1">
    <location>
        <begin position="554"/>
        <end position="592"/>
    </location>
</feature>
<reference evidence="3 4" key="1">
    <citation type="submission" date="2023-02" db="EMBL/GenBank/DDBJ databases">
        <title>LHISI_Scaffold_Assembly.</title>
        <authorList>
            <person name="Stuart O.P."/>
            <person name="Cleave R."/>
            <person name="Magrath M.J.L."/>
            <person name="Mikheyev A.S."/>
        </authorList>
    </citation>
    <scope>NUCLEOTIDE SEQUENCE [LARGE SCALE GENOMIC DNA]</scope>
    <source>
        <strain evidence="3">Daus_M_001</strain>
        <tissue evidence="3">Leg muscle</tissue>
    </source>
</reference>
<feature type="transmembrane region" description="Helical" evidence="2">
    <location>
        <begin position="21"/>
        <end position="42"/>
    </location>
</feature>
<comment type="caution">
    <text evidence="3">The sequence shown here is derived from an EMBL/GenBank/DDBJ whole genome shotgun (WGS) entry which is preliminary data.</text>
</comment>
<evidence type="ECO:0000256" key="1">
    <source>
        <dbReference type="SAM" id="MobiDB-lite"/>
    </source>
</evidence>
<keyword evidence="2" id="KW-0472">Membrane</keyword>
<evidence type="ECO:0000256" key="2">
    <source>
        <dbReference type="SAM" id="Phobius"/>
    </source>
</evidence>
<dbReference type="EMBL" id="JARBHB010000017">
    <property type="protein sequence ID" value="KAJ8866067.1"/>
    <property type="molecule type" value="Genomic_DNA"/>
</dbReference>
<protein>
    <submittedName>
        <fullName evidence="3">Uncharacterized protein</fullName>
    </submittedName>
</protein>